<dbReference type="PANTHER" id="PTHR12187:SF11">
    <property type="entry name" value="PHOSPHATIDYLINOSITOL-3,4-BISPHOSPHATE 4-PHOSPHATASE"/>
    <property type="match status" value="1"/>
</dbReference>
<feature type="transmembrane region" description="Helical" evidence="3">
    <location>
        <begin position="372"/>
        <end position="398"/>
    </location>
</feature>
<feature type="transmembrane region" description="Helical" evidence="3">
    <location>
        <begin position="510"/>
        <end position="534"/>
    </location>
</feature>
<evidence type="ECO:0000256" key="1">
    <source>
        <dbReference type="ARBA" id="ARBA00022801"/>
    </source>
</evidence>
<dbReference type="PANTHER" id="PTHR12187">
    <property type="entry name" value="AGAP000124-PA"/>
    <property type="match status" value="1"/>
</dbReference>
<dbReference type="OrthoDB" id="159395at2759"/>
<dbReference type="InterPro" id="IPR039034">
    <property type="entry name" value="INPP4"/>
</dbReference>
<dbReference type="InParanoid" id="A0A024GFM4"/>
<keyword evidence="1" id="KW-0378">Hydrolase</keyword>
<feature type="transmembrane region" description="Helical" evidence="3">
    <location>
        <begin position="263"/>
        <end position="285"/>
    </location>
</feature>
<keyword evidence="3" id="KW-0472">Membrane</keyword>
<keyword evidence="3" id="KW-1133">Transmembrane helix</keyword>
<protein>
    <recommendedName>
        <fullName evidence="6">Inositol3</fullName>
    </recommendedName>
</protein>
<feature type="transmembrane region" description="Helical" evidence="3">
    <location>
        <begin position="450"/>
        <end position="472"/>
    </location>
</feature>
<evidence type="ECO:0000313" key="4">
    <source>
        <dbReference type="EMBL" id="CCI45323.1"/>
    </source>
</evidence>
<keyword evidence="3" id="KW-0812">Transmembrane</keyword>
<dbReference type="Proteomes" id="UP000053237">
    <property type="component" value="Unassembled WGS sequence"/>
</dbReference>
<evidence type="ECO:0000256" key="2">
    <source>
        <dbReference type="ARBA" id="ARBA00023098"/>
    </source>
</evidence>
<dbReference type="STRING" id="65357.A0A024GFM4"/>
<accession>A0A024GFM4</accession>
<keyword evidence="2" id="KW-0443">Lipid metabolism</keyword>
<reference evidence="4 5" key="1">
    <citation type="submission" date="2012-05" db="EMBL/GenBank/DDBJ databases">
        <title>Recombination and specialization in a pathogen metapopulation.</title>
        <authorList>
            <person name="Gardiner A."/>
            <person name="Kemen E."/>
            <person name="Schultz-Larsen T."/>
            <person name="MacLean D."/>
            <person name="Van Oosterhout C."/>
            <person name="Jones J.D.G."/>
        </authorList>
    </citation>
    <scope>NUCLEOTIDE SEQUENCE [LARGE SCALE GENOMIC DNA]</scope>
    <source>
        <strain evidence="4 5">Ac Nc2</strain>
    </source>
</reference>
<feature type="transmembrane region" description="Helical" evidence="3">
    <location>
        <begin position="297"/>
        <end position="321"/>
    </location>
</feature>
<keyword evidence="5" id="KW-1185">Reference proteome</keyword>
<gene>
    <name evidence="4" type="ORF">BN9_061960</name>
</gene>
<name>A0A024GFM4_9STRA</name>
<evidence type="ECO:0000256" key="3">
    <source>
        <dbReference type="SAM" id="Phobius"/>
    </source>
</evidence>
<evidence type="ECO:0000313" key="5">
    <source>
        <dbReference type="Proteomes" id="UP000053237"/>
    </source>
</evidence>
<dbReference type="EMBL" id="CAIX01000095">
    <property type="protein sequence ID" value="CCI45323.1"/>
    <property type="molecule type" value="Genomic_DNA"/>
</dbReference>
<dbReference type="GO" id="GO:0016316">
    <property type="term" value="F:phosphatidylinositol-3,4-bisphosphate 4-phosphatase activity"/>
    <property type="evidence" value="ECO:0007669"/>
    <property type="project" value="InterPro"/>
</dbReference>
<evidence type="ECO:0008006" key="6">
    <source>
        <dbReference type="Google" id="ProtNLM"/>
    </source>
</evidence>
<organism evidence="4 5">
    <name type="scientific">Albugo candida</name>
    <dbReference type="NCBI Taxonomy" id="65357"/>
    <lineage>
        <taxon>Eukaryota</taxon>
        <taxon>Sar</taxon>
        <taxon>Stramenopiles</taxon>
        <taxon>Oomycota</taxon>
        <taxon>Peronosporomycetes</taxon>
        <taxon>Albuginales</taxon>
        <taxon>Albuginaceae</taxon>
        <taxon>Albugo</taxon>
    </lineage>
</organism>
<comment type="caution">
    <text evidence="4">The sequence shown here is derived from an EMBL/GenBank/DDBJ whole genome shotgun (WGS) entry which is preliminary data.</text>
</comment>
<proteinExistence type="predicted"/>
<sequence>MRKLLCRICYILLARVAYIPHTLTKSSLSLDALTHIRTLEDVQEIQIEPDAADLLTYAPVPYRRMNPIHSSLLWIESEQNRMTISVSLSTAILVDGFNHTDPIELCVNFDASQCLYKGRDASVSMTIPSTATAVFIWDRNPFFQFQASFATFDNSNELRLSIDAISLTYFCITNFIPHLFFLKSQYTRSYTWADAADNDLFSFQIQLHGIYVVSKEKALTDHPRQRRQLPALGYIEIRDRDRVLGSDCSQVLLHRRASLRHGLSVFSVMSIVIYAIVLAGAILITRMNGISFSIQTFFNDVTAISIILMFALGIIANALWISESSKVQMTSSSTHLYFLLTQIEVCIKWTMMTSVCFHWADIVLATVSRIKIIMGFIVVNCLFYSGGISMIINFTTFFKCAYNDYLYNPLYDKSMCGLDFCPDLQPLQWKYAVTHVCRDVPYSNWFFPALWSQMLLIFGSTLGLLILGVHIVQRGFRILYCQHGDFYQRYTTQDQHVNLMKVMKNSLVKFVIVLAAIWLTSSIGVSISLSLYFFEIQIPAVPWYFFVIWMPMIVPPCALLLLQWNSRLQQLSWKESNESHFQVIKSLTGRRNSAVLKRKSSSLNPGEEDGLHLANSLIESFEEESKETESIKNENVRKSILSMEGSQNVLTIALQLRLPHIMYRKGSKPSRCFVELYAGEMQKTEEKEKVEKNDSTSTLFLSQTSISTLVQSSLQHGQWGIIPPRSTFGVRPQTDNMRGRSCSNAHNWKRVGITETVVPSIEDITSASLMASFSSVLQLPLVEGSDVELRFLVYELIRENDTNQDDTCVEEGRKFLHRSSYSLTASDERTTRNGRQIPSPSCSLPYETSSHGYDSSWAQKSSIVVSQPSRKKVLYEFSCLKTDVIDLKCKNLCLFPSKDVCDLRNPKIESAQLHVKSMIVSARPLPDVKSFYASKCFQFTTIKEFVVEDLLESVLTSEIPMQFLNCLCQERERDLELVQEDLQKYIERCRKEVVSSFYDNVIEQIQDENDQFVIQTWLEERVRKRSAYVQLLRQCYQACMDRARKGQYFKSSTEKRNVLFQFLPTNLHVQDLWVGPMEQLRSQRSRRLSNQVNSYSTITVGAFAAHSLRFRHGIGILGLEGKLNKMNAGSTNNEGDLPPQDLPSVLPSSLYSSQQLNTTALQIDWRQPERQQQDELTWQITTRMDICFSQAITTCVASFCRSLEFSMQKQEQYPLQLALWSQMGFLLHVESLLSTHGKEIGILQDFAAAVDMLKHVGFQLEIIDPSLFPISSICNVHVQQADMVSIVGVHVQSSSKMQRSTGLKYVVLVRIGVDPHALSMLPQDLIDGKVIRVIPVIFTQGISEIQTLTNNTSLKKTLVQNTINQKSLIELNAYVEQYKLVVNSQCATRMNARLALVRSLQFELDARIVQTTKRVVRAKDPKILQLSARLCRLLGAGRITASKNATDRASMSVTLEQGHVLMHHHNLAKQELMRVVSTMRSNGVRLVNVMKNTQKSHYAFNSLQRSILPEEYRCPEGTYG</sequence>
<dbReference type="GO" id="GO:0005737">
    <property type="term" value="C:cytoplasm"/>
    <property type="evidence" value="ECO:0007669"/>
    <property type="project" value="TreeGrafter"/>
</dbReference>